<dbReference type="Gene3D" id="1.25.40.20">
    <property type="entry name" value="Ankyrin repeat-containing domain"/>
    <property type="match status" value="2"/>
</dbReference>
<dbReference type="PANTHER" id="PTHR24118:SF100">
    <property type="entry name" value="FYVE-TYPE DOMAIN-CONTAINING PROTEIN"/>
    <property type="match status" value="1"/>
</dbReference>
<dbReference type="InterPro" id="IPR002110">
    <property type="entry name" value="Ankyrin_rpt"/>
</dbReference>
<dbReference type="OrthoDB" id="3769352at2759"/>
<dbReference type="SMART" id="SM00248">
    <property type="entry name" value="ANK"/>
    <property type="match status" value="7"/>
</dbReference>
<dbReference type="SUPFAM" id="SSF48403">
    <property type="entry name" value="Ankyrin repeat"/>
    <property type="match status" value="1"/>
</dbReference>
<evidence type="ECO:0000313" key="3">
    <source>
        <dbReference type="Proteomes" id="UP000801428"/>
    </source>
</evidence>
<reference evidence="2" key="1">
    <citation type="submission" date="2019-04" db="EMBL/GenBank/DDBJ databases">
        <title>Sequencing of skin fungus with MAO and IRED activity.</title>
        <authorList>
            <person name="Marsaioli A.J."/>
            <person name="Bonatto J.M.C."/>
            <person name="Reis Junior O."/>
        </authorList>
    </citation>
    <scope>NUCLEOTIDE SEQUENCE</scope>
    <source>
        <strain evidence="2">30M1</strain>
    </source>
</reference>
<dbReference type="Pfam" id="PF12796">
    <property type="entry name" value="Ank_2"/>
    <property type="match status" value="2"/>
</dbReference>
<gene>
    <name evidence="2" type="primary">ANK2</name>
    <name evidence="2" type="ORF">E8E13_010343</name>
</gene>
<protein>
    <submittedName>
        <fullName evidence="2">Ankyrin-2</fullName>
    </submittedName>
</protein>
<feature type="repeat" description="ANK" evidence="1">
    <location>
        <begin position="63"/>
        <end position="89"/>
    </location>
</feature>
<dbReference type="InterPro" id="IPR036770">
    <property type="entry name" value="Ankyrin_rpt-contain_sf"/>
</dbReference>
<comment type="caution">
    <text evidence="2">The sequence shown here is derived from an EMBL/GenBank/DDBJ whole genome shotgun (WGS) entry which is preliminary data.</text>
</comment>
<organism evidence="2 3">
    <name type="scientific">Curvularia kusanoi</name>
    <name type="common">Cochliobolus kusanoi</name>
    <dbReference type="NCBI Taxonomy" id="90978"/>
    <lineage>
        <taxon>Eukaryota</taxon>
        <taxon>Fungi</taxon>
        <taxon>Dikarya</taxon>
        <taxon>Ascomycota</taxon>
        <taxon>Pezizomycotina</taxon>
        <taxon>Dothideomycetes</taxon>
        <taxon>Pleosporomycetidae</taxon>
        <taxon>Pleosporales</taxon>
        <taxon>Pleosporineae</taxon>
        <taxon>Pleosporaceae</taxon>
        <taxon>Curvularia</taxon>
    </lineage>
</organism>
<dbReference type="EMBL" id="SWKU01000008">
    <property type="protein sequence ID" value="KAF3004418.1"/>
    <property type="molecule type" value="Genomic_DNA"/>
</dbReference>
<name>A0A9P4TGS9_CURKU</name>
<accession>A0A9P4TGS9</accession>
<feature type="repeat" description="ANK" evidence="1">
    <location>
        <begin position="356"/>
        <end position="388"/>
    </location>
</feature>
<keyword evidence="3" id="KW-1185">Reference proteome</keyword>
<dbReference type="Proteomes" id="UP000801428">
    <property type="component" value="Unassembled WGS sequence"/>
</dbReference>
<sequence>MTDNLDTWEHVAHDATHTWPEAEPVPITESDPVLHKAAYCGGVAQLAMALDGIDNVDKEIPFKHYSPLHLAIRSDQAESVRLLLTAGADPRKPQPFEYTCYDSGTAIEVATHFGSEKSLMVLADHGIEISNRAFSEAVAGNHVSCIQAILQRWQDGSQEKSQIVAAMRKAIMRAAPLFCQEALEVLLNTVPGFPDAKVEADRKALTWAMRAMLAQWDETEGCQAVYLRYNPRTRPIAEMLIAAGAEVDSRAFWACLYPAEDRIVHLLLDNGLDVHDRRGFDTWFAAEVDDERPPLILAVVRVAEDDLSILEEFLAKGASALTTDEDLNTPLHSVAHVSFVRLLLKHGANVDARNKQGRTPLYVACAEKRLDVAAELIAHGADVRTITKDESWVPLVNQIVDRFATTSIAAPPFRF</sequence>
<proteinExistence type="predicted"/>
<evidence type="ECO:0000256" key="1">
    <source>
        <dbReference type="PROSITE-ProRule" id="PRU00023"/>
    </source>
</evidence>
<keyword evidence="1" id="KW-0040">ANK repeat</keyword>
<dbReference type="PROSITE" id="PS50297">
    <property type="entry name" value="ANK_REP_REGION"/>
    <property type="match status" value="2"/>
</dbReference>
<evidence type="ECO:0000313" key="2">
    <source>
        <dbReference type="EMBL" id="KAF3004418.1"/>
    </source>
</evidence>
<dbReference type="AlphaFoldDB" id="A0A9P4TGS9"/>
<dbReference type="PANTHER" id="PTHR24118">
    <property type="entry name" value="POTE ANKYRIN DOMAIN"/>
    <property type="match status" value="1"/>
</dbReference>
<dbReference type="PROSITE" id="PS50088">
    <property type="entry name" value="ANK_REPEAT"/>
    <property type="match status" value="2"/>
</dbReference>